<name>B1Y4K0_LEPCP</name>
<dbReference type="SUPFAM" id="SSF56176">
    <property type="entry name" value="FAD-binding/transporter-associated domain-like"/>
    <property type="match status" value="1"/>
</dbReference>
<dbReference type="Pfam" id="PF02913">
    <property type="entry name" value="FAD-oxidase_C"/>
    <property type="match status" value="1"/>
</dbReference>
<dbReference type="PANTHER" id="PTHR42934:SF1">
    <property type="entry name" value="GLYCOLATE OXIDASE SUBUNIT GLCD"/>
    <property type="match status" value="1"/>
</dbReference>
<accession>B1Y4K0</accession>
<dbReference type="EMBL" id="CP001013">
    <property type="protein sequence ID" value="ACB33439.1"/>
    <property type="molecule type" value="Genomic_DNA"/>
</dbReference>
<dbReference type="Gene3D" id="3.30.43.10">
    <property type="entry name" value="Uridine Diphospho-n-acetylenolpyruvylglucosamine Reductase, domain 2"/>
    <property type="match status" value="1"/>
</dbReference>
<dbReference type="Gene3D" id="1.10.45.10">
    <property type="entry name" value="Vanillyl-alcohol Oxidase, Chain A, domain 4"/>
    <property type="match status" value="1"/>
</dbReference>
<evidence type="ECO:0000256" key="1">
    <source>
        <dbReference type="ARBA" id="ARBA00001974"/>
    </source>
</evidence>
<dbReference type="AlphaFoldDB" id="B1Y4K0"/>
<evidence type="ECO:0000313" key="7">
    <source>
        <dbReference type="EMBL" id="ACB33439.1"/>
    </source>
</evidence>
<protein>
    <submittedName>
        <fullName evidence="7">FAD linked oxidase domain protein</fullName>
    </submittedName>
</protein>
<organism evidence="7 8">
    <name type="scientific">Leptothrix cholodnii (strain ATCC 51168 / LMG 8142 / SP-6)</name>
    <name type="common">Leptothrix discophora (strain SP-6)</name>
    <dbReference type="NCBI Taxonomy" id="395495"/>
    <lineage>
        <taxon>Bacteria</taxon>
        <taxon>Pseudomonadati</taxon>
        <taxon>Pseudomonadota</taxon>
        <taxon>Betaproteobacteria</taxon>
        <taxon>Burkholderiales</taxon>
        <taxon>Sphaerotilaceae</taxon>
        <taxon>Leptothrix</taxon>
    </lineage>
</organism>
<proteinExistence type="inferred from homology"/>
<evidence type="ECO:0000256" key="3">
    <source>
        <dbReference type="ARBA" id="ARBA00022630"/>
    </source>
</evidence>
<sequence>MQSPAPCDTTGGSTGSLTALVQADNATASSRETKQALLAQEQLRAARQAEVLAALRGVLPASSLLSRNEDTTPYECDGLTAYRQRPMLVVLPETDAQVAAVLRTCHALGVPVVARGAGTGLSGGAMPHALGVTMSLARLNKIVQLDAEAGFAVVQCGVRNLAISEAAAPHDLYYAPDPSSQIACTIGGNVAENSGGVHCLKYGLTLHNVLQVKGYTAAGEPITFGSLASDAPGLDLLSVVVGSEGMLAVVTEVTVKLIPKPALARCIMASFASVEAAGEAVAAVIAAGIIPAGLELMDQRMTAAVEDYVHAGYDLDAAAILLCESDGTPEEVAEEIERMREVLSGCGATRLEVSRDEAQRLRFWSGRKNAFPASGRISPDYMCMDSTIPRKRLAEILRAIEAMEVTYGLRCANVFHAGDGNLHPLIMFDANDPDQLHRCERFGADILETSVRLGGTVTGEHGVGVEKLNSMCVQFSPLELAQMLALKSAFDPAGVLNPGKAVPELHRCAEYGRMHVKRGLLPFPELPRF</sequence>
<reference evidence="7 8" key="1">
    <citation type="submission" date="2008-03" db="EMBL/GenBank/DDBJ databases">
        <title>Complete sequence of Leptothrix cholodnii SP-6.</title>
        <authorList>
            <consortium name="US DOE Joint Genome Institute"/>
            <person name="Copeland A."/>
            <person name="Lucas S."/>
            <person name="Lapidus A."/>
            <person name="Glavina del Rio T."/>
            <person name="Dalin E."/>
            <person name="Tice H."/>
            <person name="Bruce D."/>
            <person name="Goodwin L."/>
            <person name="Pitluck S."/>
            <person name="Chertkov O."/>
            <person name="Brettin T."/>
            <person name="Detter J.C."/>
            <person name="Han C."/>
            <person name="Kuske C.R."/>
            <person name="Schmutz J."/>
            <person name="Larimer F."/>
            <person name="Land M."/>
            <person name="Hauser L."/>
            <person name="Kyrpides N."/>
            <person name="Lykidis A."/>
            <person name="Emerson D."/>
            <person name="Richardson P."/>
        </authorList>
    </citation>
    <scope>NUCLEOTIDE SEQUENCE [LARGE SCALE GENOMIC DNA]</scope>
    <source>
        <strain evidence="8">ATCC 51168 / LMG 8142 / SP-6</strain>
    </source>
</reference>
<dbReference type="InterPro" id="IPR036318">
    <property type="entry name" value="FAD-bd_PCMH-like_sf"/>
</dbReference>
<comment type="similarity">
    <text evidence="2">Belongs to the FAD-binding oxidoreductase/transferase type 4 family.</text>
</comment>
<evidence type="ECO:0000256" key="5">
    <source>
        <dbReference type="ARBA" id="ARBA00023002"/>
    </source>
</evidence>
<evidence type="ECO:0000256" key="4">
    <source>
        <dbReference type="ARBA" id="ARBA00022827"/>
    </source>
</evidence>
<dbReference type="InterPro" id="IPR016164">
    <property type="entry name" value="FAD-linked_Oxase-like_C"/>
</dbReference>
<gene>
    <name evidence="7" type="ordered locus">Lcho_1170</name>
</gene>
<dbReference type="InterPro" id="IPR051914">
    <property type="entry name" value="FAD-linked_OxidoTrans_Type4"/>
</dbReference>
<comment type="cofactor">
    <cofactor evidence="1">
        <name>FAD</name>
        <dbReference type="ChEBI" id="CHEBI:57692"/>
    </cofactor>
</comment>
<dbReference type="OrthoDB" id="8712194at2"/>
<dbReference type="InterPro" id="IPR004113">
    <property type="entry name" value="FAD-bd_oxidored_4_C"/>
</dbReference>
<dbReference type="HOGENOM" id="CLU_017779_9_2_4"/>
<evidence type="ECO:0000259" key="6">
    <source>
        <dbReference type="PROSITE" id="PS51387"/>
    </source>
</evidence>
<dbReference type="InterPro" id="IPR016169">
    <property type="entry name" value="FAD-bd_PCMH_sub2"/>
</dbReference>
<dbReference type="eggNOG" id="COG0277">
    <property type="taxonomic scope" value="Bacteria"/>
</dbReference>
<dbReference type="Proteomes" id="UP000001693">
    <property type="component" value="Chromosome"/>
</dbReference>
<evidence type="ECO:0000313" key="8">
    <source>
        <dbReference type="Proteomes" id="UP000001693"/>
    </source>
</evidence>
<dbReference type="Gene3D" id="3.30.70.2740">
    <property type="match status" value="1"/>
</dbReference>
<dbReference type="PROSITE" id="PS51387">
    <property type="entry name" value="FAD_PCMH"/>
    <property type="match status" value="1"/>
</dbReference>
<dbReference type="InterPro" id="IPR016171">
    <property type="entry name" value="Vanillyl_alc_oxidase_C-sub2"/>
</dbReference>
<keyword evidence="8" id="KW-1185">Reference proteome</keyword>
<keyword evidence="3" id="KW-0285">Flavoprotein</keyword>
<dbReference type="GO" id="GO:0016491">
    <property type="term" value="F:oxidoreductase activity"/>
    <property type="evidence" value="ECO:0007669"/>
    <property type="project" value="UniProtKB-KW"/>
</dbReference>
<keyword evidence="5" id="KW-0560">Oxidoreductase</keyword>
<evidence type="ECO:0000256" key="2">
    <source>
        <dbReference type="ARBA" id="ARBA00008000"/>
    </source>
</evidence>
<dbReference type="KEGG" id="lch:Lcho_1170"/>
<feature type="domain" description="FAD-binding PCMH-type" evidence="6">
    <location>
        <begin position="82"/>
        <end position="260"/>
    </location>
</feature>
<dbReference type="InterPro" id="IPR006094">
    <property type="entry name" value="Oxid_FAD_bind_N"/>
</dbReference>
<dbReference type="Gene3D" id="3.30.465.10">
    <property type="match status" value="1"/>
</dbReference>
<dbReference type="RefSeq" id="WP_012346201.1">
    <property type="nucleotide sequence ID" value="NC_010524.1"/>
</dbReference>
<dbReference type="InterPro" id="IPR016167">
    <property type="entry name" value="FAD-bd_PCMH_sub1"/>
</dbReference>
<keyword evidence="4" id="KW-0274">FAD</keyword>
<dbReference type="Pfam" id="PF01565">
    <property type="entry name" value="FAD_binding_4"/>
    <property type="match status" value="1"/>
</dbReference>
<dbReference type="STRING" id="395495.Lcho_1170"/>
<dbReference type="PANTHER" id="PTHR42934">
    <property type="entry name" value="GLYCOLATE OXIDASE SUBUNIT GLCD"/>
    <property type="match status" value="1"/>
</dbReference>
<dbReference type="GO" id="GO:0071949">
    <property type="term" value="F:FAD binding"/>
    <property type="evidence" value="ECO:0007669"/>
    <property type="project" value="InterPro"/>
</dbReference>
<dbReference type="SUPFAM" id="SSF55103">
    <property type="entry name" value="FAD-linked oxidases, C-terminal domain"/>
    <property type="match status" value="1"/>
</dbReference>
<dbReference type="FunFam" id="3.30.70.2740:FF:000001">
    <property type="entry name" value="D-lactate dehydrogenase mitochondrial"/>
    <property type="match status" value="1"/>
</dbReference>
<dbReference type="InterPro" id="IPR016166">
    <property type="entry name" value="FAD-bd_PCMH"/>
</dbReference>